<keyword evidence="2 5" id="KW-0064">Aspartyl protease</keyword>
<gene>
    <name evidence="8" type="ORF">RDB_LOCUS11328</name>
</gene>
<dbReference type="PROSITE" id="PS51767">
    <property type="entry name" value="PEPTIDASE_A1"/>
    <property type="match status" value="1"/>
</dbReference>
<evidence type="ECO:0000256" key="1">
    <source>
        <dbReference type="ARBA" id="ARBA00007447"/>
    </source>
</evidence>
<name>A0A8H3HTR3_9AGAM</name>
<protein>
    <recommendedName>
        <fullName evidence="7">Peptidase A1 domain-containing protein</fullName>
    </recommendedName>
</protein>
<dbReference type="Proteomes" id="UP000663827">
    <property type="component" value="Unassembled WGS sequence"/>
</dbReference>
<dbReference type="Gene3D" id="2.40.70.10">
    <property type="entry name" value="Acid Proteases"/>
    <property type="match status" value="2"/>
</dbReference>
<feature type="active site" evidence="3">
    <location>
        <position position="403"/>
    </location>
</feature>
<evidence type="ECO:0000313" key="8">
    <source>
        <dbReference type="EMBL" id="CAE7065707.1"/>
    </source>
</evidence>
<comment type="similarity">
    <text evidence="1 5">Belongs to the peptidase A1 family.</text>
</comment>
<organism evidence="8 9">
    <name type="scientific">Rhizoctonia solani</name>
    <dbReference type="NCBI Taxonomy" id="456999"/>
    <lineage>
        <taxon>Eukaryota</taxon>
        <taxon>Fungi</taxon>
        <taxon>Dikarya</taxon>
        <taxon>Basidiomycota</taxon>
        <taxon>Agaricomycotina</taxon>
        <taxon>Agaricomycetes</taxon>
        <taxon>Cantharellales</taxon>
        <taxon>Ceratobasidiaceae</taxon>
        <taxon>Rhizoctonia</taxon>
    </lineage>
</organism>
<feature type="compositionally biased region" description="Low complexity" evidence="6">
    <location>
        <begin position="105"/>
        <end position="140"/>
    </location>
</feature>
<sequence length="516" mass="54322">MHQVRNDIHPQIYLQQHTNTAHRRLARMTGTREPTAEEMSAAIRKRMVVVENGVGVFRNKQRQPRKHNVGGLDPEPIRIRHAEDAYGGGGGGENGGVAVVTLTTTVTPTPTPTPSGTTKTVTETVTATRSPCAPRPSSAYSPPPTEGGGTNARVGNNNNGFSENTLKVVMSGEITSSTVTPTAPNSLRLDDQANDVGYIATFQIGTPPRDFRFLMDSGSADMWVPSEECESLTGGKCGNHTTLGPKSSSSFKSLGRTFQSSYGTSRIAGDVISDDVVIAGLKLPGHTFGVVTAEASAVTGNNVDGLIGLARSIRSDQKTDTPPESLAKAGLIQAPITSYKISRVADGKNDGEITFGGIDETKIDRSTIVTMNSVNPDGFWEVPFTMSIGGKDLGLNRRTAILDTGAAVIMAPSSDAEAIHAQIPGSKPDGQGGFTLPCTTDAHVALTIGGKSFSIDSRDLLFAPVDPNNTKGDCISGIVTGRFAGPQAWLVGDVFLKNVYFSHDASKGTVTLAKLK</sequence>
<dbReference type="Pfam" id="PF00026">
    <property type="entry name" value="Asp"/>
    <property type="match status" value="1"/>
</dbReference>
<keyword evidence="5" id="KW-0378">Hydrolase</keyword>
<proteinExistence type="inferred from homology"/>
<feature type="region of interest" description="Disordered" evidence="6">
    <location>
        <begin position="105"/>
        <end position="157"/>
    </location>
</feature>
<evidence type="ECO:0000256" key="3">
    <source>
        <dbReference type="PIRSR" id="PIRSR601461-1"/>
    </source>
</evidence>
<dbReference type="InterPro" id="IPR034164">
    <property type="entry name" value="Pepsin-like_dom"/>
</dbReference>
<evidence type="ECO:0000313" key="9">
    <source>
        <dbReference type="Proteomes" id="UP000663827"/>
    </source>
</evidence>
<dbReference type="InterPro" id="IPR033121">
    <property type="entry name" value="PEPTIDASE_A1"/>
</dbReference>
<dbReference type="SUPFAM" id="SSF50630">
    <property type="entry name" value="Acid proteases"/>
    <property type="match status" value="1"/>
</dbReference>
<dbReference type="PANTHER" id="PTHR47966:SF75">
    <property type="entry name" value="ENDOPEPTIDASE (CTSD), PUTATIVE (AFU_ORTHOLOGUE AFUA_4G07040)-RELATED"/>
    <property type="match status" value="1"/>
</dbReference>
<dbReference type="PRINTS" id="PR00792">
    <property type="entry name" value="PEPSIN"/>
</dbReference>
<feature type="disulfide bond" evidence="4">
    <location>
        <begin position="229"/>
        <end position="237"/>
    </location>
</feature>
<dbReference type="GO" id="GO:0004190">
    <property type="term" value="F:aspartic-type endopeptidase activity"/>
    <property type="evidence" value="ECO:0007669"/>
    <property type="project" value="UniProtKB-KW"/>
</dbReference>
<dbReference type="InterPro" id="IPR001969">
    <property type="entry name" value="Aspartic_peptidase_AS"/>
</dbReference>
<dbReference type="InterPro" id="IPR001461">
    <property type="entry name" value="Aspartic_peptidase_A1"/>
</dbReference>
<dbReference type="AlphaFoldDB" id="A0A8H3HTR3"/>
<comment type="caution">
    <text evidence="8">The sequence shown here is derived from an EMBL/GenBank/DDBJ whole genome shotgun (WGS) entry which is preliminary data.</text>
</comment>
<dbReference type="CDD" id="cd05471">
    <property type="entry name" value="pepsin_like"/>
    <property type="match status" value="1"/>
</dbReference>
<evidence type="ECO:0000259" key="7">
    <source>
        <dbReference type="PROSITE" id="PS51767"/>
    </source>
</evidence>
<feature type="domain" description="Peptidase A1" evidence="7">
    <location>
        <begin position="198"/>
        <end position="513"/>
    </location>
</feature>
<reference evidence="8" key="1">
    <citation type="submission" date="2021-01" db="EMBL/GenBank/DDBJ databases">
        <authorList>
            <person name="Kaushik A."/>
        </authorList>
    </citation>
    <scope>NUCLEOTIDE SEQUENCE</scope>
    <source>
        <strain evidence="8">AG5</strain>
    </source>
</reference>
<accession>A0A8H3HTR3</accession>
<dbReference type="PANTHER" id="PTHR47966">
    <property type="entry name" value="BETA-SITE APP-CLEAVING ENZYME, ISOFORM A-RELATED"/>
    <property type="match status" value="1"/>
</dbReference>
<dbReference type="GO" id="GO:0006508">
    <property type="term" value="P:proteolysis"/>
    <property type="evidence" value="ECO:0007669"/>
    <property type="project" value="UniProtKB-KW"/>
</dbReference>
<dbReference type="InterPro" id="IPR021109">
    <property type="entry name" value="Peptidase_aspartic_dom_sf"/>
</dbReference>
<evidence type="ECO:0000256" key="5">
    <source>
        <dbReference type="RuleBase" id="RU000454"/>
    </source>
</evidence>
<evidence type="ECO:0000256" key="4">
    <source>
        <dbReference type="PIRSR" id="PIRSR601461-2"/>
    </source>
</evidence>
<dbReference type="PROSITE" id="PS00141">
    <property type="entry name" value="ASP_PROTEASE"/>
    <property type="match status" value="1"/>
</dbReference>
<keyword evidence="4" id="KW-1015">Disulfide bond</keyword>
<feature type="active site" evidence="3">
    <location>
        <position position="216"/>
    </location>
</feature>
<evidence type="ECO:0000256" key="2">
    <source>
        <dbReference type="ARBA" id="ARBA00022750"/>
    </source>
</evidence>
<dbReference type="EMBL" id="CAJNJQ010000248">
    <property type="protein sequence ID" value="CAE7065707.1"/>
    <property type="molecule type" value="Genomic_DNA"/>
</dbReference>
<evidence type="ECO:0000256" key="6">
    <source>
        <dbReference type="SAM" id="MobiDB-lite"/>
    </source>
</evidence>
<keyword evidence="5" id="KW-0645">Protease</keyword>